<proteinExistence type="predicted"/>
<dbReference type="Pfam" id="PF00611">
    <property type="entry name" value="FCH"/>
    <property type="match status" value="1"/>
</dbReference>
<accession>A0ABR1JYI2</accession>
<feature type="compositionally biased region" description="Basic and acidic residues" evidence="3">
    <location>
        <begin position="280"/>
        <end position="291"/>
    </location>
</feature>
<organism evidence="5 6">
    <name type="scientific">Marasmiellus scandens</name>
    <dbReference type="NCBI Taxonomy" id="2682957"/>
    <lineage>
        <taxon>Eukaryota</taxon>
        <taxon>Fungi</taxon>
        <taxon>Dikarya</taxon>
        <taxon>Basidiomycota</taxon>
        <taxon>Agaricomycotina</taxon>
        <taxon>Agaricomycetes</taxon>
        <taxon>Agaricomycetidae</taxon>
        <taxon>Agaricales</taxon>
        <taxon>Marasmiineae</taxon>
        <taxon>Omphalotaceae</taxon>
        <taxon>Marasmiellus</taxon>
    </lineage>
</organism>
<keyword evidence="6" id="KW-1185">Reference proteome</keyword>
<dbReference type="SMART" id="SM00055">
    <property type="entry name" value="FCH"/>
    <property type="match status" value="1"/>
</dbReference>
<dbReference type="PROSITE" id="PS51741">
    <property type="entry name" value="F_BAR"/>
    <property type="match status" value="1"/>
</dbReference>
<dbReference type="Proteomes" id="UP001498398">
    <property type="component" value="Unassembled WGS sequence"/>
</dbReference>
<dbReference type="Gene3D" id="1.20.1270.60">
    <property type="entry name" value="Arfaptin homology (AH) domain/BAR domain"/>
    <property type="match status" value="1"/>
</dbReference>
<dbReference type="PANTHER" id="PTHR15735:SF21">
    <property type="entry name" value="PROTEIN NERVOUS WRECK"/>
    <property type="match status" value="1"/>
</dbReference>
<dbReference type="InterPro" id="IPR027267">
    <property type="entry name" value="AH/BAR_dom_sf"/>
</dbReference>
<feature type="domain" description="F-BAR" evidence="4">
    <location>
        <begin position="6"/>
        <end position="291"/>
    </location>
</feature>
<sequence length="291" mass="32817">MDPAGQSYGRSLPDQFERIAGNFDVHIELIGDVRELYKDRATLEREYAAKLQVLTKKASEKKAKMESLFVLGNDPTKAWSESTLKQSTLNGAYDGIINSMVSSAQDHLNIAEVLTTQVVDVLKALEKKNEEVQKKEIQFFQKLIADRDRTYNDRLKTKQKYDEECEEVEANRQKQGRAHDDRHADRVARQAEQQRNDMLNSKNMYLISTAIANKTKAKFYNADLVHLEDQLRAYLGHVLCLIFMAAFSRIPPGQARGTVLKNSSSCAGLAAESPGCVEGSGHRCGDHPRKR</sequence>
<comment type="caution">
    <text evidence="5">The sequence shown here is derived from an EMBL/GenBank/DDBJ whole genome shotgun (WGS) entry which is preliminary data.</text>
</comment>
<dbReference type="EMBL" id="JBANRG010000003">
    <property type="protein sequence ID" value="KAK7469364.1"/>
    <property type="molecule type" value="Genomic_DNA"/>
</dbReference>
<reference evidence="5 6" key="1">
    <citation type="submission" date="2024-01" db="EMBL/GenBank/DDBJ databases">
        <title>A draft genome for the cacao thread blight pathogen Marasmiellus scandens.</title>
        <authorList>
            <person name="Baruah I.K."/>
            <person name="Leung J."/>
            <person name="Bukari Y."/>
            <person name="Amoako-Attah I."/>
            <person name="Meinhardt L.W."/>
            <person name="Bailey B.A."/>
            <person name="Cohen S.P."/>
        </authorList>
    </citation>
    <scope>NUCLEOTIDE SEQUENCE [LARGE SCALE GENOMIC DNA]</scope>
    <source>
        <strain evidence="5 6">GH-19</strain>
    </source>
</reference>
<dbReference type="InterPro" id="IPR001060">
    <property type="entry name" value="FCH_dom"/>
</dbReference>
<evidence type="ECO:0000256" key="1">
    <source>
        <dbReference type="PROSITE-ProRule" id="PRU01077"/>
    </source>
</evidence>
<protein>
    <submittedName>
        <fullName evidence="5">Protein BZZ1</fullName>
    </submittedName>
</protein>
<gene>
    <name evidence="5" type="primary">bzz1_2</name>
    <name evidence="5" type="ORF">VKT23_003840</name>
</gene>
<evidence type="ECO:0000313" key="6">
    <source>
        <dbReference type="Proteomes" id="UP001498398"/>
    </source>
</evidence>
<feature type="region of interest" description="Disordered" evidence="3">
    <location>
        <begin position="268"/>
        <end position="291"/>
    </location>
</feature>
<feature type="coiled-coil region" evidence="2">
    <location>
        <begin position="118"/>
        <end position="178"/>
    </location>
</feature>
<evidence type="ECO:0000259" key="4">
    <source>
        <dbReference type="PROSITE" id="PS51741"/>
    </source>
</evidence>
<evidence type="ECO:0000256" key="2">
    <source>
        <dbReference type="SAM" id="Coils"/>
    </source>
</evidence>
<evidence type="ECO:0000256" key="3">
    <source>
        <dbReference type="SAM" id="MobiDB-lite"/>
    </source>
</evidence>
<dbReference type="InterPro" id="IPR031160">
    <property type="entry name" value="F_BAR_dom"/>
</dbReference>
<dbReference type="SUPFAM" id="SSF103657">
    <property type="entry name" value="BAR/IMD domain-like"/>
    <property type="match status" value="1"/>
</dbReference>
<keyword evidence="1 2" id="KW-0175">Coiled coil</keyword>
<evidence type="ECO:0000313" key="5">
    <source>
        <dbReference type="EMBL" id="KAK7469364.1"/>
    </source>
</evidence>
<name>A0ABR1JYI2_9AGAR</name>
<dbReference type="PANTHER" id="PTHR15735">
    <property type="entry name" value="FCH AND DOUBLE SH3 DOMAINS PROTEIN"/>
    <property type="match status" value="1"/>
</dbReference>